<organism evidence="2">
    <name type="scientific">Podoviridae sp. ctefc32</name>
    <dbReference type="NCBI Taxonomy" id="2827742"/>
    <lineage>
        <taxon>Viruses</taxon>
        <taxon>Duplodnaviria</taxon>
        <taxon>Heunggongvirae</taxon>
        <taxon>Uroviricota</taxon>
        <taxon>Caudoviricetes</taxon>
    </lineage>
</organism>
<dbReference type="EMBL" id="BK032733">
    <property type="protein sequence ID" value="DAF57355.1"/>
    <property type="molecule type" value="Genomic_DNA"/>
</dbReference>
<proteinExistence type="predicted"/>
<evidence type="ECO:0000313" key="2">
    <source>
        <dbReference type="EMBL" id="DAF57355.1"/>
    </source>
</evidence>
<protein>
    <submittedName>
        <fullName evidence="2">Uncharacterized protein</fullName>
    </submittedName>
</protein>
<accession>A0A8S5T2V9</accession>
<feature type="region of interest" description="Disordered" evidence="1">
    <location>
        <begin position="1"/>
        <end position="22"/>
    </location>
</feature>
<reference evidence="2" key="1">
    <citation type="journal article" date="2021" name="Proc. Natl. Acad. Sci. U.S.A.">
        <title>A Catalog of Tens of Thousands of Viruses from Human Metagenomes Reveals Hidden Associations with Chronic Diseases.</title>
        <authorList>
            <person name="Tisza M.J."/>
            <person name="Buck C.B."/>
        </authorList>
    </citation>
    <scope>NUCLEOTIDE SEQUENCE</scope>
    <source>
        <strain evidence="2">Ctefc32</strain>
    </source>
</reference>
<name>A0A8S5T2V9_9CAUD</name>
<evidence type="ECO:0000256" key="1">
    <source>
        <dbReference type="SAM" id="MobiDB-lite"/>
    </source>
</evidence>
<sequence>MPISQFNRVGTIPSTSTAKSSPVTTNFSKGIKTYKPNDTMASEELYLAQNARFERIGEYKTRRGFTKLCEPIGKRILIENYQSSGYSFSEDKKQFSIVSPRNGIIYSLKVKMLVTDDTYGIFEARVYDNEGKLITKSCANIEISTTGQEVEFIFIDAPEIKQDEKITVKIGLQHNEDRNFKLAVLSDNIMYQLYTAEAGSIPNVFEANINGNKTVIFPFITNEKAELYRLMSNNELIKIRDLPTGTKNVRFNQNLNKIRYVNGKESVNLLDPADWSTSAISIMDAQTDTDLKAKLSNIMDGQEDNLIYFDAEVDTKALWSYPYGIFLKSKPINSYDKFDRDFYQNFPAIQTGDPLTAMFKLGGVIYIQTRNHKYQMFSQTADTWTQQESNAQGGTFSQESVVCDSNYAYFANDKGIFIFDGASESSLTESSIQNVYDSIPDKEKIVVDIYNNRLYVFHPSNKGGKNDSCLVYNLNLRLWESFDTNTYVASTSGRRNTSNRLICGHSKIGMLMLAEDLSNDYNDLGGAIDFDINTGYQHFGSPSQLHRITKWRPEFATTQKPYTVECGYALDYSDNVKYAFSINLQNKTNIKMNYVWGNTREYTGVVETKLTTTPKVHGEFKRCQIRYQHHAAFEPVNFKSHTLTVQTQRIR</sequence>